<keyword evidence="3" id="KW-0547">Nucleotide-binding</keyword>
<feature type="domain" description="IstB-like ATP-binding" evidence="2">
    <location>
        <begin position="42"/>
        <end position="82"/>
    </location>
</feature>
<feature type="non-terminal residue" evidence="3">
    <location>
        <position position="1"/>
    </location>
</feature>
<organism evidence="3 4">
    <name type="scientific">Paraburkholderia caribensis</name>
    <dbReference type="NCBI Taxonomy" id="75105"/>
    <lineage>
        <taxon>Bacteria</taxon>
        <taxon>Pseudomonadati</taxon>
        <taxon>Pseudomonadota</taxon>
        <taxon>Betaproteobacteria</taxon>
        <taxon>Burkholderiales</taxon>
        <taxon>Burkholderiaceae</taxon>
        <taxon>Paraburkholderia</taxon>
    </lineage>
</organism>
<name>A0ABV0E9V4_9BURK</name>
<sequence>PPVSPTRLTKTSSLCIDGKSLDADSSGVRASGLRIRLFSALQLPIEHWHGWIGDETIADAMLDRLMQRHHRITLTGESLRKASPKPNVLEPELDQN</sequence>
<dbReference type="InterPro" id="IPR002611">
    <property type="entry name" value="IstB_ATP-bd"/>
</dbReference>
<dbReference type="RefSeq" id="WP_233445566.1">
    <property type="nucleotide sequence ID" value="NZ_JAYLVJ010000115.1"/>
</dbReference>
<proteinExistence type="predicted"/>
<accession>A0ABV0E9V4</accession>
<dbReference type="GO" id="GO:0005524">
    <property type="term" value="F:ATP binding"/>
    <property type="evidence" value="ECO:0007669"/>
    <property type="project" value="UniProtKB-KW"/>
</dbReference>
<evidence type="ECO:0000313" key="3">
    <source>
        <dbReference type="EMBL" id="MEO1760199.1"/>
    </source>
</evidence>
<protein>
    <submittedName>
        <fullName evidence="3">ATP-binding protein</fullName>
    </submittedName>
</protein>
<comment type="caution">
    <text evidence="3">The sequence shown here is derived from an EMBL/GenBank/DDBJ whole genome shotgun (WGS) entry which is preliminary data.</text>
</comment>
<evidence type="ECO:0000256" key="1">
    <source>
        <dbReference type="SAM" id="MobiDB-lite"/>
    </source>
</evidence>
<evidence type="ECO:0000313" key="4">
    <source>
        <dbReference type="Proteomes" id="UP001462961"/>
    </source>
</evidence>
<evidence type="ECO:0000259" key="2">
    <source>
        <dbReference type="Pfam" id="PF01695"/>
    </source>
</evidence>
<keyword evidence="3" id="KW-0067">ATP-binding</keyword>
<reference evidence="3 4" key="1">
    <citation type="submission" date="2024-01" db="EMBL/GenBank/DDBJ databases">
        <title>The diversity of rhizobia nodulating Mimosa spp. in eleven states of Brazil covering several biomes is determined by host plant, location, and edaphic factors.</title>
        <authorList>
            <person name="Rouws L."/>
            <person name="Barauna A."/>
            <person name="Beukes C."/>
            <person name="De Faria S.M."/>
            <person name="Gross E."/>
            <person name="Dos Reis Junior F.B."/>
            <person name="Simon M."/>
            <person name="Maluk M."/>
            <person name="Odee D.W."/>
            <person name="Kenicer G."/>
            <person name="Young J.P.W."/>
            <person name="Reis V.M."/>
            <person name="Zilli J."/>
            <person name="James E.K."/>
        </authorList>
    </citation>
    <scope>NUCLEOTIDE SEQUENCE [LARGE SCALE GENOMIC DNA]</scope>
    <source>
        <strain evidence="3 4">JHI1651</strain>
    </source>
</reference>
<dbReference type="Pfam" id="PF01695">
    <property type="entry name" value="IstB_IS21"/>
    <property type="match status" value="1"/>
</dbReference>
<gene>
    <name evidence="3" type="ORF">VOI32_40860</name>
</gene>
<dbReference type="EMBL" id="JAYLVJ010000115">
    <property type="protein sequence ID" value="MEO1760199.1"/>
    <property type="molecule type" value="Genomic_DNA"/>
</dbReference>
<dbReference type="Proteomes" id="UP001462961">
    <property type="component" value="Unassembled WGS sequence"/>
</dbReference>
<keyword evidence="4" id="KW-1185">Reference proteome</keyword>
<feature type="region of interest" description="Disordered" evidence="1">
    <location>
        <begin position="76"/>
        <end position="96"/>
    </location>
</feature>